<accession>A0AAD0QVU5</accession>
<dbReference type="GeneID" id="49614262"/>
<proteinExistence type="predicted"/>
<sequence>MSRGESALIRAMKMTPREITWVWHALLNERIDFDDCRLNSHVMRQQIAEHLTPKLMAALEHAKGTQLLPDDDFRWVAKDGRQPKWLVRKALQAIGERRLLQPLTTLPIRQQVIAIFDLWDARLSDKKMALIDLEYAWREHLQHDDLFRWFKDEDEKSKCLMAWEWMKEHQPQQTRNELPFARHSELLDFFDRHDATPGEKELYVAKIKRRWGTRKTRENSPNKKQYNFVLTNDVNAALDKLAQGYKLSRTKILEQLILNEAETGLHLGQMLRKL</sequence>
<dbReference type="EMBL" id="CP031146">
    <property type="protein sequence ID" value="AXM96564.1"/>
    <property type="molecule type" value="Genomic_DNA"/>
</dbReference>
<gene>
    <name evidence="1" type="ORF">DVB73_12635</name>
</gene>
<reference evidence="1 2" key="1">
    <citation type="submission" date="2018-07" db="EMBL/GenBank/DDBJ databases">
        <title>Complete genome sequence of a Pseudomonas plecoglossicida strain pathogenic to the marine fish, Larimichthys crocea.</title>
        <authorList>
            <person name="Tao Z."/>
        </authorList>
    </citation>
    <scope>NUCLEOTIDE SEQUENCE [LARGE SCALE GENOMIC DNA]</scope>
    <source>
        <strain evidence="1 2">XSDHY-P</strain>
    </source>
</reference>
<organism evidence="1 2">
    <name type="scientific">Pseudomonas plecoglossicida</name>
    <dbReference type="NCBI Taxonomy" id="70775"/>
    <lineage>
        <taxon>Bacteria</taxon>
        <taxon>Pseudomonadati</taxon>
        <taxon>Pseudomonadota</taxon>
        <taxon>Gammaproteobacteria</taxon>
        <taxon>Pseudomonadales</taxon>
        <taxon>Pseudomonadaceae</taxon>
        <taxon>Pseudomonas</taxon>
    </lineage>
</organism>
<dbReference type="RefSeq" id="WP_016393518.1">
    <property type="nucleotide sequence ID" value="NZ_CP031146.1"/>
</dbReference>
<name>A0AAD0QVU5_PSEDL</name>
<evidence type="ECO:0000313" key="2">
    <source>
        <dbReference type="Proteomes" id="UP000256503"/>
    </source>
</evidence>
<protein>
    <submittedName>
        <fullName evidence="1">Uncharacterized protein</fullName>
    </submittedName>
</protein>
<evidence type="ECO:0000313" key="1">
    <source>
        <dbReference type="EMBL" id="AXM96564.1"/>
    </source>
</evidence>
<dbReference type="Proteomes" id="UP000256503">
    <property type="component" value="Chromosome"/>
</dbReference>
<dbReference type="AlphaFoldDB" id="A0AAD0QVU5"/>